<dbReference type="Pfam" id="PF09990">
    <property type="entry name" value="DUF2231"/>
    <property type="match status" value="1"/>
</dbReference>
<keyword evidence="2" id="KW-0472">Membrane</keyword>
<evidence type="ECO:0000313" key="4">
    <source>
        <dbReference type="EMBL" id="QGQ93869.1"/>
    </source>
</evidence>
<feature type="transmembrane region" description="Helical" evidence="2">
    <location>
        <begin position="34"/>
        <end position="54"/>
    </location>
</feature>
<evidence type="ECO:0000256" key="2">
    <source>
        <dbReference type="SAM" id="Phobius"/>
    </source>
</evidence>
<dbReference type="KEGG" id="ppsc:EHS13_02580"/>
<dbReference type="OrthoDB" id="2873672at2"/>
<proteinExistence type="predicted"/>
<organism evidence="4 5">
    <name type="scientific">Paenibacillus psychroresistens</name>
    <dbReference type="NCBI Taxonomy" id="1778678"/>
    <lineage>
        <taxon>Bacteria</taxon>
        <taxon>Bacillati</taxon>
        <taxon>Bacillota</taxon>
        <taxon>Bacilli</taxon>
        <taxon>Bacillales</taxon>
        <taxon>Paenibacillaceae</taxon>
        <taxon>Paenibacillus</taxon>
    </lineage>
</organism>
<keyword evidence="2" id="KW-1133">Transmembrane helix</keyword>
<evidence type="ECO:0000256" key="1">
    <source>
        <dbReference type="SAM" id="MobiDB-lite"/>
    </source>
</evidence>
<name>A0A6B8RBZ2_9BACL</name>
<feature type="transmembrane region" description="Helical" evidence="2">
    <location>
        <begin position="106"/>
        <end position="128"/>
    </location>
</feature>
<reference evidence="5" key="1">
    <citation type="submission" date="2018-11" db="EMBL/GenBank/DDBJ databases">
        <title>Complete genome sequence of Paenibacillus sp. ML311-T8.</title>
        <authorList>
            <person name="Nam Y.-D."/>
            <person name="Kang J."/>
            <person name="Chung W.-H."/>
            <person name="Park Y.S."/>
        </authorList>
    </citation>
    <scope>NUCLEOTIDE SEQUENCE [LARGE SCALE GENOMIC DNA]</scope>
    <source>
        <strain evidence="5">ML311-T8</strain>
    </source>
</reference>
<feature type="domain" description="DUF2231" evidence="3">
    <location>
        <begin position="4"/>
        <end position="135"/>
    </location>
</feature>
<dbReference type="InterPro" id="IPR019251">
    <property type="entry name" value="DUF2231_TM"/>
</dbReference>
<protein>
    <recommendedName>
        <fullName evidence="3">DUF2231 domain-containing protein</fullName>
    </recommendedName>
</protein>
<evidence type="ECO:0000259" key="3">
    <source>
        <dbReference type="Pfam" id="PF09990"/>
    </source>
</evidence>
<dbReference type="Proteomes" id="UP000426246">
    <property type="component" value="Chromosome"/>
</dbReference>
<dbReference type="AlphaFoldDB" id="A0A6B8RBZ2"/>
<dbReference type="RefSeq" id="WP_155698868.1">
    <property type="nucleotide sequence ID" value="NZ_CP034235.1"/>
</dbReference>
<feature type="transmembrane region" description="Helical" evidence="2">
    <location>
        <begin position="80"/>
        <end position="99"/>
    </location>
</feature>
<sequence>MIPEPLHAAIVHFPVALLTMGVIAQFLSLWKNIFNTIAIFMLSIGFITGIAAYLTGDGAEDFAEHVQGKDINMLLERHEFFAVATLIIFAAVLALHLIFLRRRPAIVTLLLLLLCAGGGFTITMTGHYGGEMVYHSDSQDNTGNNEDSNESEEDHDKGHN</sequence>
<feature type="transmembrane region" description="Helical" evidence="2">
    <location>
        <begin position="6"/>
        <end position="27"/>
    </location>
</feature>
<keyword evidence="5" id="KW-1185">Reference proteome</keyword>
<accession>A0A6B8RBZ2</accession>
<evidence type="ECO:0000313" key="5">
    <source>
        <dbReference type="Proteomes" id="UP000426246"/>
    </source>
</evidence>
<feature type="region of interest" description="Disordered" evidence="1">
    <location>
        <begin position="135"/>
        <end position="160"/>
    </location>
</feature>
<keyword evidence="2" id="KW-0812">Transmembrane</keyword>
<gene>
    <name evidence="4" type="ORF">EHS13_02580</name>
</gene>
<dbReference type="EMBL" id="CP034235">
    <property type="protein sequence ID" value="QGQ93869.1"/>
    <property type="molecule type" value="Genomic_DNA"/>
</dbReference>